<evidence type="ECO:0000313" key="2">
    <source>
        <dbReference type="Proteomes" id="UP000185622"/>
    </source>
</evidence>
<evidence type="ECO:0000313" key="1">
    <source>
        <dbReference type="EMBL" id="AQS47244.1"/>
    </source>
</evidence>
<dbReference type="Gene3D" id="1.10.1660.10">
    <property type="match status" value="1"/>
</dbReference>
<dbReference type="RefSeq" id="WP_075777124.1">
    <property type="nucleotide sequence ID" value="NZ_CP019437.1"/>
</dbReference>
<dbReference type="Pfam" id="PF13591">
    <property type="entry name" value="MerR_2"/>
    <property type="match status" value="1"/>
</dbReference>
<reference evidence="1 2" key="1">
    <citation type="submission" date="2017-01" db="EMBL/GenBank/DDBJ databases">
        <title>The complete genome sequence of a sulfur-oxidizing marine bacterium Thioclava sp. 25B10_4T.</title>
        <authorList>
            <person name="Liu Y."/>
            <person name="Lai Q."/>
            <person name="Shao Z."/>
        </authorList>
    </citation>
    <scope>NUCLEOTIDE SEQUENCE [LARGE SCALE GENOMIC DNA]</scope>
    <source>
        <strain evidence="1 2">25B10_4</strain>
    </source>
</reference>
<proteinExistence type="predicted"/>
<evidence type="ECO:0008006" key="3">
    <source>
        <dbReference type="Google" id="ProtNLM"/>
    </source>
</evidence>
<dbReference type="Proteomes" id="UP000185622">
    <property type="component" value="Chromosome"/>
</dbReference>
<sequence>MTDRFSEEDVISNVTRLTRSQLLNFIEGELVRPAKGETGFIFRRVDIARLELLCDLSHDLDLDETALAIVMSLLDQLHAARQDLVAIARAIDTLPSELQTRVIASMKQP</sequence>
<protein>
    <recommendedName>
        <fullName evidence="3">Chaperone modulatory protein CbpM</fullName>
    </recommendedName>
</protein>
<dbReference type="EMBL" id="CP019437">
    <property type="protein sequence ID" value="AQS47244.1"/>
    <property type="molecule type" value="Genomic_DNA"/>
</dbReference>
<keyword evidence="2" id="KW-1185">Reference proteome</keyword>
<organism evidence="1 2">
    <name type="scientific">Thioclava nitratireducens</name>
    <dbReference type="NCBI Taxonomy" id="1915078"/>
    <lineage>
        <taxon>Bacteria</taxon>
        <taxon>Pseudomonadati</taxon>
        <taxon>Pseudomonadota</taxon>
        <taxon>Alphaproteobacteria</taxon>
        <taxon>Rhodobacterales</taxon>
        <taxon>Paracoccaceae</taxon>
        <taxon>Thioclava</taxon>
    </lineage>
</organism>
<name>A0ABM6IEV3_9RHOB</name>
<gene>
    <name evidence="1" type="ORF">BMG03_05090</name>
</gene>
<accession>A0ABM6IEV3</accession>